<organism evidence="2 3">
    <name type="scientific">Acidisoma cellulosilyticum</name>
    <dbReference type="NCBI Taxonomy" id="2802395"/>
    <lineage>
        <taxon>Bacteria</taxon>
        <taxon>Pseudomonadati</taxon>
        <taxon>Pseudomonadota</taxon>
        <taxon>Alphaproteobacteria</taxon>
        <taxon>Acetobacterales</taxon>
        <taxon>Acidocellaceae</taxon>
        <taxon>Acidisoma</taxon>
    </lineage>
</organism>
<dbReference type="InterPro" id="IPR036812">
    <property type="entry name" value="NAD(P)_OxRdtase_dom_sf"/>
</dbReference>
<dbReference type="EMBL" id="JAESVA010000004">
    <property type="protein sequence ID" value="MCB8881307.1"/>
    <property type="molecule type" value="Genomic_DNA"/>
</dbReference>
<feature type="domain" description="NADP-dependent oxidoreductase" evidence="1">
    <location>
        <begin position="17"/>
        <end position="324"/>
    </location>
</feature>
<evidence type="ECO:0000313" key="3">
    <source>
        <dbReference type="Proteomes" id="UP000721844"/>
    </source>
</evidence>
<dbReference type="PANTHER" id="PTHR42686">
    <property type="entry name" value="GH17980P-RELATED"/>
    <property type="match status" value="1"/>
</dbReference>
<dbReference type="Proteomes" id="UP000721844">
    <property type="component" value="Unassembled WGS sequence"/>
</dbReference>
<dbReference type="GO" id="GO:0016491">
    <property type="term" value="F:oxidoreductase activity"/>
    <property type="evidence" value="ECO:0007669"/>
    <property type="project" value="InterPro"/>
</dbReference>
<proteinExistence type="predicted"/>
<evidence type="ECO:0000259" key="1">
    <source>
        <dbReference type="Pfam" id="PF00248"/>
    </source>
</evidence>
<dbReference type="GO" id="GO:0005829">
    <property type="term" value="C:cytosol"/>
    <property type="evidence" value="ECO:0007669"/>
    <property type="project" value="TreeGrafter"/>
</dbReference>
<accession>A0A963Z3M8</accession>
<gene>
    <name evidence="2" type="ORF">ACELLULO517_13750</name>
</gene>
<comment type="caution">
    <text evidence="2">The sequence shown here is derived from an EMBL/GenBank/DDBJ whole genome shotgun (WGS) entry which is preliminary data.</text>
</comment>
<protein>
    <submittedName>
        <fullName evidence="2">Aldo/keto reductase</fullName>
    </submittedName>
</protein>
<dbReference type="InterPro" id="IPR020471">
    <property type="entry name" value="AKR"/>
</dbReference>
<dbReference type="RefSeq" id="WP_227307978.1">
    <property type="nucleotide sequence ID" value="NZ_JAESVA010000004.1"/>
</dbReference>
<evidence type="ECO:0000313" key="2">
    <source>
        <dbReference type="EMBL" id="MCB8881307.1"/>
    </source>
</evidence>
<dbReference type="SUPFAM" id="SSF51430">
    <property type="entry name" value="NAD(P)-linked oxidoreductase"/>
    <property type="match status" value="1"/>
</dbReference>
<dbReference type="Gene3D" id="3.20.20.100">
    <property type="entry name" value="NADP-dependent oxidoreductase domain"/>
    <property type="match status" value="1"/>
</dbReference>
<sequence length="330" mass="35708">MNRRELGQTGLTLTEFSFGAAGIGNLYREVSREDAMATLDLAWEAGIRYFDTAPHYGHGLSERRTGDFLRGKPTGSYVLSTKVGRLLKPVPEHEIPDHGFVRPLPFAQVHDYSYDGIMRSYEDSLTRLGMNAIDILYIHDLETATLGADSYHHHFGVFIDSGRKALESLKSSGAVKAIGLGVNEVPACLNLLAHMPLDVILLAGRYTLLDRSAEPALMELCRRNGTRLVIGGVFNSGILATGARPGATFNYTEASPQIMDQVRALENAATASGSSLATAAMHFPLREPMVTSVLIGTGSPASLRRNVAMFGQSLPDATWDALDIARLSSS</sequence>
<keyword evidence="3" id="KW-1185">Reference proteome</keyword>
<reference evidence="2 3" key="1">
    <citation type="journal article" date="2021" name="Microorganisms">
        <title>Acidisoma silvae sp. nov. and Acidisomacellulosilytica sp. nov., Two Acidophilic Bacteria Isolated from Decaying Wood, Hydrolyzing Cellulose and Producing Poly-3-hydroxybutyrate.</title>
        <authorList>
            <person name="Mieszkin S."/>
            <person name="Pouder E."/>
            <person name="Uroz S."/>
            <person name="Simon-Colin C."/>
            <person name="Alain K."/>
        </authorList>
    </citation>
    <scope>NUCLEOTIDE SEQUENCE [LARGE SCALE GENOMIC DNA]</scope>
    <source>
        <strain evidence="2 3">HW T5.17</strain>
    </source>
</reference>
<dbReference type="AlphaFoldDB" id="A0A963Z3M8"/>
<dbReference type="PANTHER" id="PTHR42686:SF1">
    <property type="entry name" value="GH17980P-RELATED"/>
    <property type="match status" value="1"/>
</dbReference>
<dbReference type="InterPro" id="IPR023210">
    <property type="entry name" value="NADP_OxRdtase_dom"/>
</dbReference>
<dbReference type="Pfam" id="PF00248">
    <property type="entry name" value="Aldo_ket_red"/>
    <property type="match status" value="1"/>
</dbReference>
<name>A0A963Z3M8_9PROT</name>